<evidence type="ECO:0000256" key="1">
    <source>
        <dbReference type="SAM" id="MobiDB-lite"/>
    </source>
</evidence>
<organism evidence="2">
    <name type="scientific">Anguilla anguilla</name>
    <name type="common">European freshwater eel</name>
    <name type="synonym">Muraena anguilla</name>
    <dbReference type="NCBI Taxonomy" id="7936"/>
    <lineage>
        <taxon>Eukaryota</taxon>
        <taxon>Metazoa</taxon>
        <taxon>Chordata</taxon>
        <taxon>Craniata</taxon>
        <taxon>Vertebrata</taxon>
        <taxon>Euteleostomi</taxon>
        <taxon>Actinopterygii</taxon>
        <taxon>Neopterygii</taxon>
        <taxon>Teleostei</taxon>
        <taxon>Anguilliformes</taxon>
        <taxon>Anguillidae</taxon>
        <taxon>Anguilla</taxon>
    </lineage>
</organism>
<dbReference type="EMBL" id="GBXM01058564">
    <property type="protein sequence ID" value="JAH50013.1"/>
    <property type="molecule type" value="Transcribed_RNA"/>
</dbReference>
<accession>A0A0E9TBC1</accession>
<feature type="compositionally biased region" description="Low complexity" evidence="1">
    <location>
        <begin position="10"/>
        <end position="26"/>
    </location>
</feature>
<evidence type="ECO:0000313" key="2">
    <source>
        <dbReference type="EMBL" id="JAH50013.1"/>
    </source>
</evidence>
<name>A0A0E9TBC1_ANGAN</name>
<sequence length="26" mass="2899">MSRTTSFFLSPSPIYSPSIHPIAHPQ</sequence>
<proteinExistence type="predicted"/>
<reference evidence="2" key="1">
    <citation type="submission" date="2014-11" db="EMBL/GenBank/DDBJ databases">
        <authorList>
            <person name="Amaro Gonzalez C."/>
        </authorList>
    </citation>
    <scope>NUCLEOTIDE SEQUENCE</scope>
</reference>
<dbReference type="AlphaFoldDB" id="A0A0E9TBC1"/>
<feature type="region of interest" description="Disordered" evidence="1">
    <location>
        <begin position="1"/>
        <end position="26"/>
    </location>
</feature>
<reference evidence="2" key="2">
    <citation type="journal article" date="2015" name="Fish Shellfish Immunol.">
        <title>Early steps in the European eel (Anguilla anguilla)-Vibrio vulnificus interaction in the gills: Role of the RtxA13 toxin.</title>
        <authorList>
            <person name="Callol A."/>
            <person name="Pajuelo D."/>
            <person name="Ebbesson L."/>
            <person name="Teles M."/>
            <person name="MacKenzie S."/>
            <person name="Amaro C."/>
        </authorList>
    </citation>
    <scope>NUCLEOTIDE SEQUENCE</scope>
</reference>
<protein>
    <submittedName>
        <fullName evidence="2">Uncharacterized protein</fullName>
    </submittedName>
</protein>